<comment type="caution">
    <text evidence="1">The sequence shown here is derived from an EMBL/GenBank/DDBJ whole genome shotgun (WGS) entry which is preliminary data.</text>
</comment>
<dbReference type="PANTHER" id="PTHR35332:SF2">
    <property type="entry name" value="REGULATION OF ENOLASE PROTEIN 1"/>
    <property type="match status" value="1"/>
</dbReference>
<dbReference type="Gene3D" id="2.60.120.200">
    <property type="match status" value="1"/>
</dbReference>
<name>A0AAD4PZ62_9EURO</name>
<gene>
    <name evidence="1" type="ORF">BGW36DRAFT_297085</name>
</gene>
<dbReference type="EMBL" id="JAJTJA010000007">
    <property type="protein sequence ID" value="KAH8696082.1"/>
    <property type="molecule type" value="Genomic_DNA"/>
</dbReference>
<dbReference type="Pfam" id="PF07081">
    <property type="entry name" value="DUF1349"/>
    <property type="match status" value="1"/>
</dbReference>
<reference evidence="1" key="1">
    <citation type="submission" date="2021-12" db="EMBL/GenBank/DDBJ databases">
        <title>Convergent genome expansion in fungi linked to evolution of root-endophyte symbiosis.</title>
        <authorList>
            <consortium name="DOE Joint Genome Institute"/>
            <person name="Ke Y.-H."/>
            <person name="Bonito G."/>
            <person name="Liao H.-L."/>
            <person name="Looney B."/>
            <person name="Rojas-Flechas A."/>
            <person name="Nash J."/>
            <person name="Hameed K."/>
            <person name="Schadt C."/>
            <person name="Martin F."/>
            <person name="Crous P.W."/>
            <person name="Miettinen O."/>
            <person name="Magnuson J.K."/>
            <person name="Labbe J."/>
            <person name="Jacobson D."/>
            <person name="Doktycz M.J."/>
            <person name="Veneault-Fourrey C."/>
            <person name="Kuo A."/>
            <person name="Mondo S."/>
            <person name="Calhoun S."/>
            <person name="Riley R."/>
            <person name="Ohm R."/>
            <person name="LaButti K."/>
            <person name="Andreopoulos B."/>
            <person name="Pangilinan J."/>
            <person name="Nolan M."/>
            <person name="Tritt A."/>
            <person name="Clum A."/>
            <person name="Lipzen A."/>
            <person name="Daum C."/>
            <person name="Barry K."/>
            <person name="Grigoriev I.V."/>
            <person name="Vilgalys R."/>
        </authorList>
    </citation>
    <scope>NUCLEOTIDE SEQUENCE</scope>
    <source>
        <strain evidence="1">PMI_201</strain>
    </source>
</reference>
<organism evidence="1 2">
    <name type="scientific">Talaromyces proteolyticus</name>
    <dbReference type="NCBI Taxonomy" id="1131652"/>
    <lineage>
        <taxon>Eukaryota</taxon>
        <taxon>Fungi</taxon>
        <taxon>Dikarya</taxon>
        <taxon>Ascomycota</taxon>
        <taxon>Pezizomycotina</taxon>
        <taxon>Eurotiomycetes</taxon>
        <taxon>Eurotiomycetidae</taxon>
        <taxon>Eurotiales</taxon>
        <taxon>Trichocomaceae</taxon>
        <taxon>Talaromyces</taxon>
        <taxon>Talaromyces sect. Bacilispori</taxon>
    </lineage>
</organism>
<sequence length="197" mass="21907">MSPFTFANSSQSVPGEIELAVSFTIKADPSTDVWEKPPSTRSFNAPILYRSMPLRAFKRARVSVMAAWETLYDQGGLILVIHQTDGERKWIKAGIEYVQGKARLSVVAKDRWSDWSLVSIPSGGSTATIEMVREEDGSLWVYWIEGVQRVPLREVTWAFEQADSAHCWIGTFAARPSSPADGGRLAVDFCHLVVDAE</sequence>
<evidence type="ECO:0000313" key="2">
    <source>
        <dbReference type="Proteomes" id="UP001201262"/>
    </source>
</evidence>
<dbReference type="Proteomes" id="UP001201262">
    <property type="component" value="Unassembled WGS sequence"/>
</dbReference>
<protein>
    <submittedName>
        <fullName evidence="1">Uncharacterized protein</fullName>
    </submittedName>
</protein>
<dbReference type="InterPro" id="IPR009784">
    <property type="entry name" value="DUF1349"/>
</dbReference>
<dbReference type="SUPFAM" id="SSF49899">
    <property type="entry name" value="Concanavalin A-like lectins/glucanases"/>
    <property type="match status" value="1"/>
</dbReference>
<dbReference type="GeneID" id="70241613"/>
<evidence type="ECO:0000313" key="1">
    <source>
        <dbReference type="EMBL" id="KAH8696082.1"/>
    </source>
</evidence>
<dbReference type="AlphaFoldDB" id="A0AAD4PZ62"/>
<accession>A0AAD4PZ62</accession>
<dbReference type="PANTHER" id="PTHR35332">
    <property type="entry name" value="REGULATION OF ENOLASE PROTEIN 1"/>
    <property type="match status" value="1"/>
</dbReference>
<keyword evidence="2" id="KW-1185">Reference proteome</keyword>
<dbReference type="InterPro" id="IPR013320">
    <property type="entry name" value="ConA-like_dom_sf"/>
</dbReference>
<proteinExistence type="predicted"/>
<dbReference type="RefSeq" id="XP_046071020.1">
    <property type="nucleotide sequence ID" value="XM_046211326.1"/>
</dbReference>